<keyword evidence="3" id="KW-1003">Cell membrane</keyword>
<evidence type="ECO:0000256" key="6">
    <source>
        <dbReference type="ARBA" id="ARBA00023136"/>
    </source>
</evidence>
<dbReference type="InterPro" id="IPR000060">
    <property type="entry name" value="BCCT_transptr"/>
</dbReference>
<dbReference type="Proteomes" id="UP000318081">
    <property type="component" value="Chromosome"/>
</dbReference>
<keyword evidence="6" id="KW-0472">Membrane</keyword>
<evidence type="ECO:0000256" key="1">
    <source>
        <dbReference type="ARBA" id="ARBA00004651"/>
    </source>
</evidence>
<proteinExistence type="predicted"/>
<evidence type="ECO:0000256" key="3">
    <source>
        <dbReference type="ARBA" id="ARBA00022475"/>
    </source>
</evidence>
<comment type="subcellular location">
    <subcellularLocation>
        <location evidence="1">Cell membrane</location>
        <topology evidence="1">Multi-pass membrane protein</topology>
    </subcellularLocation>
</comment>
<organism evidence="7 8">
    <name type="scientific">Stieleria magnilauensis</name>
    <dbReference type="NCBI Taxonomy" id="2527963"/>
    <lineage>
        <taxon>Bacteria</taxon>
        <taxon>Pseudomonadati</taxon>
        <taxon>Planctomycetota</taxon>
        <taxon>Planctomycetia</taxon>
        <taxon>Pirellulales</taxon>
        <taxon>Pirellulaceae</taxon>
        <taxon>Stieleria</taxon>
    </lineage>
</organism>
<accession>A0ABX5XP65</accession>
<evidence type="ECO:0000256" key="2">
    <source>
        <dbReference type="ARBA" id="ARBA00022448"/>
    </source>
</evidence>
<evidence type="ECO:0000313" key="8">
    <source>
        <dbReference type="Proteomes" id="UP000318081"/>
    </source>
</evidence>
<keyword evidence="5" id="KW-1133">Transmembrane helix</keyword>
<keyword evidence="8" id="KW-1185">Reference proteome</keyword>
<name>A0ABX5XP65_9BACT</name>
<keyword evidence="2" id="KW-0813">Transport</keyword>
<evidence type="ECO:0000256" key="4">
    <source>
        <dbReference type="ARBA" id="ARBA00022692"/>
    </source>
</evidence>
<evidence type="ECO:0000256" key="5">
    <source>
        <dbReference type="ARBA" id="ARBA00022989"/>
    </source>
</evidence>
<evidence type="ECO:0000313" key="7">
    <source>
        <dbReference type="EMBL" id="QDV83621.1"/>
    </source>
</evidence>
<gene>
    <name evidence="7" type="ORF">TBK1r_25630</name>
</gene>
<keyword evidence="4" id="KW-0812">Transmembrane</keyword>
<protein>
    <submittedName>
        <fullName evidence="7">BCCT family transporter</fullName>
    </submittedName>
</protein>
<dbReference type="Pfam" id="PF02028">
    <property type="entry name" value="BCCT"/>
    <property type="match status" value="1"/>
</dbReference>
<dbReference type="EMBL" id="CP036432">
    <property type="protein sequence ID" value="QDV83621.1"/>
    <property type="molecule type" value="Genomic_DNA"/>
</dbReference>
<reference evidence="7 8" key="1">
    <citation type="submission" date="2019-02" db="EMBL/GenBank/DDBJ databases">
        <title>Deep-cultivation of Planctomycetes and their phenomic and genomic characterization uncovers novel biology.</title>
        <authorList>
            <person name="Wiegand S."/>
            <person name="Jogler M."/>
            <person name="Boedeker C."/>
            <person name="Pinto D."/>
            <person name="Vollmers J."/>
            <person name="Rivas-Marin E."/>
            <person name="Kohn T."/>
            <person name="Peeters S.H."/>
            <person name="Heuer A."/>
            <person name="Rast P."/>
            <person name="Oberbeckmann S."/>
            <person name="Bunk B."/>
            <person name="Jeske O."/>
            <person name="Meyerdierks A."/>
            <person name="Storesund J.E."/>
            <person name="Kallscheuer N."/>
            <person name="Luecker S."/>
            <person name="Lage O.M."/>
            <person name="Pohl T."/>
            <person name="Merkel B.J."/>
            <person name="Hornburger P."/>
            <person name="Mueller R.-W."/>
            <person name="Bruemmer F."/>
            <person name="Labrenz M."/>
            <person name="Spormann A.M."/>
            <person name="Op den Camp H."/>
            <person name="Overmann J."/>
            <person name="Amann R."/>
            <person name="Jetten M.S.M."/>
            <person name="Mascher T."/>
            <person name="Medema M.H."/>
            <person name="Devos D.P."/>
            <person name="Kaster A.-K."/>
            <person name="Ovreas L."/>
            <person name="Rohde M."/>
            <person name="Galperin M.Y."/>
            <person name="Jogler C."/>
        </authorList>
    </citation>
    <scope>NUCLEOTIDE SEQUENCE [LARGE SCALE GENOMIC DNA]</scope>
    <source>
        <strain evidence="7 8">TBK1r</strain>
    </source>
</reference>
<sequence>MLAVALLCFVWPANELQDAFVAVCKAISEGPVATALLDGGGLDALQAASIAAAHPLTFVLLLACYGLVTSLHRDSQISSTPLSS</sequence>